<dbReference type="Proteomes" id="UP000666915">
    <property type="component" value="Unassembled WGS sequence"/>
</dbReference>
<dbReference type="EMBL" id="JAGEOK010000045">
    <property type="protein sequence ID" value="MBO2444417.1"/>
    <property type="molecule type" value="Genomic_DNA"/>
</dbReference>
<dbReference type="SUPFAM" id="SSF56601">
    <property type="entry name" value="beta-lactamase/transpeptidase-like"/>
    <property type="match status" value="1"/>
</dbReference>
<name>A0ABS3RDX0_9ACTN</name>
<feature type="region of interest" description="Disordered" evidence="1">
    <location>
        <begin position="395"/>
        <end position="460"/>
    </location>
</feature>
<evidence type="ECO:0000259" key="3">
    <source>
        <dbReference type="Pfam" id="PF00144"/>
    </source>
</evidence>
<comment type="caution">
    <text evidence="4">The sequence shown here is derived from an EMBL/GenBank/DDBJ whole genome shotgun (WGS) entry which is preliminary data.</text>
</comment>
<feature type="compositionally biased region" description="Pro residues" evidence="1">
    <location>
        <begin position="418"/>
        <end position="427"/>
    </location>
</feature>
<dbReference type="Pfam" id="PF00144">
    <property type="entry name" value="Beta-lactamase"/>
    <property type="match status" value="1"/>
</dbReference>
<feature type="transmembrane region" description="Helical" evidence="2">
    <location>
        <begin position="33"/>
        <end position="50"/>
    </location>
</feature>
<accession>A0ABS3RDX0</accession>
<organism evidence="4 5">
    <name type="scientific">Actinomadura nitritigenes</name>
    <dbReference type="NCBI Taxonomy" id="134602"/>
    <lineage>
        <taxon>Bacteria</taxon>
        <taxon>Bacillati</taxon>
        <taxon>Actinomycetota</taxon>
        <taxon>Actinomycetes</taxon>
        <taxon>Streptosporangiales</taxon>
        <taxon>Thermomonosporaceae</taxon>
        <taxon>Actinomadura</taxon>
    </lineage>
</organism>
<evidence type="ECO:0000256" key="1">
    <source>
        <dbReference type="SAM" id="MobiDB-lite"/>
    </source>
</evidence>
<keyword evidence="2" id="KW-0472">Membrane</keyword>
<proteinExistence type="predicted"/>
<sequence length="460" mass="49219">MRETNTDDRSEAAGALDGGTAFRRRACRGPMRPALLAGVAMITAGVVALVPGSGALPEARAAGTAGAAGSRPFQAMQTVLDDLVQAGAPGAVAQVRSGAVTRNFTSGVTDLVTRRPPRPDVHVRIGSVTKVFVATVILQLVAEGRLHLSDTVEQLLPGVVTGNGNDGSAITVRMLLNHTSGLYDYTSDQNFSDLFYQNPFLYFTANDLVRIATSHSPDFAPGTKWEYSNTNYILLGMVIDRVTRHTYATEITRRIIKPLGLRETYLAGHDPNIRAPHMHGYTRSPNPPNQIEDRTRFDDYGADGEIISTMGDLNRFISAELAERLLPARILHMMLKPTVAAGRAVPYGLGIEIVPTLCGVTVYGHVGEVYGSSTWVAGTLGGRRSVALNHNDDYTATPIGDTNQAVFCPPRGGSGRPPKSPAHPPRLLPSTSADHGRPPEPHPGAGSYQVAQTPHQTTPR</sequence>
<dbReference type="Gene3D" id="3.40.710.10">
    <property type="entry name" value="DD-peptidase/beta-lactamase superfamily"/>
    <property type="match status" value="1"/>
</dbReference>
<dbReference type="RefSeq" id="WP_208272814.1">
    <property type="nucleotide sequence ID" value="NZ_BAAAGM010000102.1"/>
</dbReference>
<evidence type="ECO:0000313" key="4">
    <source>
        <dbReference type="EMBL" id="MBO2444417.1"/>
    </source>
</evidence>
<dbReference type="InterPro" id="IPR050491">
    <property type="entry name" value="AmpC-like"/>
</dbReference>
<gene>
    <name evidence="4" type="ORF">J4557_43555</name>
</gene>
<keyword evidence="2" id="KW-1133">Transmembrane helix</keyword>
<dbReference type="InterPro" id="IPR012338">
    <property type="entry name" value="Beta-lactam/transpept-like"/>
</dbReference>
<evidence type="ECO:0000256" key="2">
    <source>
        <dbReference type="SAM" id="Phobius"/>
    </source>
</evidence>
<dbReference type="PANTHER" id="PTHR46825">
    <property type="entry name" value="D-ALANYL-D-ALANINE-CARBOXYPEPTIDASE/ENDOPEPTIDASE AMPH"/>
    <property type="match status" value="1"/>
</dbReference>
<feature type="compositionally biased region" description="Polar residues" evidence="1">
    <location>
        <begin position="449"/>
        <end position="460"/>
    </location>
</feature>
<feature type="domain" description="Beta-lactamase-related" evidence="3">
    <location>
        <begin position="80"/>
        <end position="398"/>
    </location>
</feature>
<keyword evidence="5" id="KW-1185">Reference proteome</keyword>
<dbReference type="PANTHER" id="PTHR46825:SF7">
    <property type="entry name" value="D-ALANYL-D-ALANINE CARBOXYPEPTIDASE"/>
    <property type="match status" value="1"/>
</dbReference>
<dbReference type="InterPro" id="IPR001466">
    <property type="entry name" value="Beta-lactam-related"/>
</dbReference>
<reference evidence="4 5" key="1">
    <citation type="submission" date="2021-03" db="EMBL/GenBank/DDBJ databases">
        <authorList>
            <person name="Kanchanasin P."/>
            <person name="Saeng-In P."/>
            <person name="Phongsopitanun W."/>
            <person name="Yuki M."/>
            <person name="Kudo T."/>
            <person name="Ohkuma M."/>
            <person name="Tanasupawat S."/>
        </authorList>
    </citation>
    <scope>NUCLEOTIDE SEQUENCE [LARGE SCALE GENOMIC DNA]</scope>
    <source>
        <strain evidence="4 5">L46</strain>
    </source>
</reference>
<keyword evidence="2" id="KW-0812">Transmembrane</keyword>
<protein>
    <submittedName>
        <fullName evidence="4">Beta-lactamase family protein</fullName>
    </submittedName>
</protein>
<evidence type="ECO:0000313" key="5">
    <source>
        <dbReference type="Proteomes" id="UP000666915"/>
    </source>
</evidence>